<keyword evidence="3" id="KW-1185">Reference proteome</keyword>
<dbReference type="AlphaFoldDB" id="A0A5P1E5C3"/>
<dbReference type="Proteomes" id="UP000243459">
    <property type="component" value="Chromosome 10"/>
</dbReference>
<evidence type="ECO:0000313" key="3">
    <source>
        <dbReference type="Proteomes" id="UP000243459"/>
    </source>
</evidence>
<accession>A0A5P1E5C3</accession>
<protein>
    <recommendedName>
        <fullName evidence="1">PB1 domain-containing protein</fullName>
    </recommendedName>
</protein>
<dbReference type="PANTHER" id="PTHR31066">
    <property type="entry name" value="OS05G0427100 PROTEIN-RELATED"/>
    <property type="match status" value="1"/>
</dbReference>
<feature type="domain" description="PB1" evidence="1">
    <location>
        <begin position="33"/>
        <end position="99"/>
    </location>
</feature>
<organism evidence="2 3">
    <name type="scientific">Asparagus officinalis</name>
    <name type="common">Garden asparagus</name>
    <dbReference type="NCBI Taxonomy" id="4686"/>
    <lineage>
        <taxon>Eukaryota</taxon>
        <taxon>Viridiplantae</taxon>
        <taxon>Streptophyta</taxon>
        <taxon>Embryophyta</taxon>
        <taxon>Tracheophyta</taxon>
        <taxon>Spermatophyta</taxon>
        <taxon>Magnoliopsida</taxon>
        <taxon>Liliopsida</taxon>
        <taxon>Asparagales</taxon>
        <taxon>Asparagaceae</taxon>
        <taxon>Asparagoideae</taxon>
        <taxon>Asparagus</taxon>
    </lineage>
</organism>
<sequence length="99" mass="10950">MLREGVDEEAPALLSNNRLKLLCSSGGKILPRPSDGQLKYVGGETRVVSAPRSVTFKELKQKIVGMFSNPESVIKYQVFPEDLDALVSVRSDEDLHAYD</sequence>
<dbReference type="Pfam" id="PF00564">
    <property type="entry name" value="PB1"/>
    <property type="match status" value="1"/>
</dbReference>
<dbReference type="InterPro" id="IPR053198">
    <property type="entry name" value="Gynoecium_Dev_Regulator"/>
</dbReference>
<dbReference type="InterPro" id="IPR000270">
    <property type="entry name" value="PB1_dom"/>
</dbReference>
<dbReference type="CDD" id="cd06410">
    <property type="entry name" value="PB1_UP2"/>
    <property type="match status" value="1"/>
</dbReference>
<dbReference type="OMA" id="ETHIINV"/>
<proteinExistence type="predicted"/>
<dbReference type="SUPFAM" id="SSF54277">
    <property type="entry name" value="CAD &amp; PB1 domains"/>
    <property type="match status" value="1"/>
</dbReference>
<evidence type="ECO:0000259" key="1">
    <source>
        <dbReference type="SMART" id="SM00666"/>
    </source>
</evidence>
<dbReference type="EMBL" id="CM007390">
    <property type="protein sequence ID" value="ONK56677.1"/>
    <property type="molecule type" value="Genomic_DNA"/>
</dbReference>
<dbReference type="SMART" id="SM00666">
    <property type="entry name" value="PB1"/>
    <property type="match status" value="1"/>
</dbReference>
<gene>
    <name evidence="2" type="ORF">A4U43_C10F11520</name>
</gene>
<dbReference type="PANTHER" id="PTHR31066:SF47">
    <property type="entry name" value="PB1 DOMAIN-CONTAINING PROTEIN"/>
    <property type="match status" value="1"/>
</dbReference>
<dbReference type="Gramene" id="ONK56677">
    <property type="protein sequence ID" value="ONK56677"/>
    <property type="gene ID" value="A4U43_C10F11520"/>
</dbReference>
<evidence type="ECO:0000313" key="2">
    <source>
        <dbReference type="EMBL" id="ONK56677.1"/>
    </source>
</evidence>
<dbReference type="Gene3D" id="3.10.20.90">
    <property type="entry name" value="Phosphatidylinositol 3-kinase Catalytic Subunit, Chain A, domain 1"/>
    <property type="match status" value="1"/>
</dbReference>
<reference evidence="3" key="1">
    <citation type="journal article" date="2017" name="Nat. Commun.">
        <title>The asparagus genome sheds light on the origin and evolution of a young Y chromosome.</title>
        <authorList>
            <person name="Harkess A."/>
            <person name="Zhou J."/>
            <person name="Xu C."/>
            <person name="Bowers J.E."/>
            <person name="Van der Hulst R."/>
            <person name="Ayyampalayam S."/>
            <person name="Mercati F."/>
            <person name="Riccardi P."/>
            <person name="McKain M.R."/>
            <person name="Kakrana A."/>
            <person name="Tang H."/>
            <person name="Ray J."/>
            <person name="Groenendijk J."/>
            <person name="Arikit S."/>
            <person name="Mathioni S.M."/>
            <person name="Nakano M."/>
            <person name="Shan H."/>
            <person name="Telgmann-Rauber A."/>
            <person name="Kanno A."/>
            <person name="Yue Z."/>
            <person name="Chen H."/>
            <person name="Li W."/>
            <person name="Chen Y."/>
            <person name="Xu X."/>
            <person name="Zhang Y."/>
            <person name="Luo S."/>
            <person name="Chen H."/>
            <person name="Gao J."/>
            <person name="Mao Z."/>
            <person name="Pires J.C."/>
            <person name="Luo M."/>
            <person name="Kudrna D."/>
            <person name="Wing R.A."/>
            <person name="Meyers B.C."/>
            <person name="Yi K."/>
            <person name="Kong H."/>
            <person name="Lavrijsen P."/>
            <person name="Sunseri F."/>
            <person name="Falavigna A."/>
            <person name="Ye Y."/>
            <person name="Leebens-Mack J.H."/>
            <person name="Chen G."/>
        </authorList>
    </citation>
    <scope>NUCLEOTIDE SEQUENCE [LARGE SCALE GENOMIC DNA]</scope>
    <source>
        <strain evidence="3">cv. DH0086</strain>
    </source>
</reference>
<name>A0A5P1E5C3_ASPOF</name>